<accession>A0A942I9U0</accession>
<sequence>MGRSTVVVPIICAMLAMGGRDLARAAEGPYESGLLRLSEVLGSLHFLRNLCGEKGDQWRGKMEELLAVENPDAARRARLIARFNHGYRSFEGSYSTCTPSATEAIRRYMKEGEQLSREISSRYGN</sequence>
<dbReference type="EMBL" id="JAGWCR010000010">
    <property type="protein sequence ID" value="MBS3650660.1"/>
    <property type="molecule type" value="Genomic_DNA"/>
</dbReference>
<name>A0A942I9U0_9HYPH</name>
<dbReference type="Pfam" id="PF09539">
    <property type="entry name" value="DUF2385"/>
    <property type="match status" value="1"/>
</dbReference>
<dbReference type="NCBIfam" id="TIGR02301">
    <property type="entry name" value="TIGR02301 family protein"/>
    <property type="match status" value="1"/>
</dbReference>
<gene>
    <name evidence="1" type="ORF">KEU06_18775</name>
</gene>
<organism evidence="1 2">
    <name type="scientific">Pseudaminobacter soli</name>
    <name type="common">ex Zhang et al. 2022</name>
    <dbReference type="NCBI Taxonomy" id="2831468"/>
    <lineage>
        <taxon>Bacteria</taxon>
        <taxon>Pseudomonadati</taxon>
        <taxon>Pseudomonadota</taxon>
        <taxon>Alphaproteobacteria</taxon>
        <taxon>Hyphomicrobiales</taxon>
        <taxon>Phyllobacteriaceae</taxon>
        <taxon>Pseudaminobacter</taxon>
    </lineage>
</organism>
<evidence type="ECO:0000313" key="1">
    <source>
        <dbReference type="EMBL" id="MBS3650660.1"/>
    </source>
</evidence>
<dbReference type="AlphaFoldDB" id="A0A942I9U0"/>
<protein>
    <submittedName>
        <fullName evidence="1">TIGR02301 family protein</fullName>
    </submittedName>
</protein>
<dbReference type="Proteomes" id="UP000680348">
    <property type="component" value="Unassembled WGS sequence"/>
</dbReference>
<proteinExistence type="predicted"/>
<evidence type="ECO:0000313" key="2">
    <source>
        <dbReference type="Proteomes" id="UP000680348"/>
    </source>
</evidence>
<keyword evidence="2" id="KW-1185">Reference proteome</keyword>
<dbReference type="InterPro" id="IPR012645">
    <property type="entry name" value="CHP02301"/>
</dbReference>
<comment type="caution">
    <text evidence="1">The sequence shown here is derived from an EMBL/GenBank/DDBJ whole genome shotgun (WGS) entry which is preliminary data.</text>
</comment>
<reference evidence="1" key="1">
    <citation type="submission" date="2021-04" db="EMBL/GenBank/DDBJ databases">
        <title>Pseudaminobacter soli sp. nov., isolated from paddy soil contaminated by heavy metals.</title>
        <authorList>
            <person name="Zhang K."/>
        </authorList>
    </citation>
    <scope>NUCLEOTIDE SEQUENCE</scope>
    <source>
        <strain evidence="1">19-2017</strain>
    </source>
</reference>